<accession>A0A392TV44</accession>
<feature type="non-terminal residue" evidence="1">
    <location>
        <position position="1"/>
    </location>
</feature>
<evidence type="ECO:0000313" key="2">
    <source>
        <dbReference type="Proteomes" id="UP000265520"/>
    </source>
</evidence>
<dbReference type="Proteomes" id="UP000265520">
    <property type="component" value="Unassembled WGS sequence"/>
</dbReference>
<dbReference type="EMBL" id="LXQA010668310">
    <property type="protein sequence ID" value="MCI65033.1"/>
    <property type="molecule type" value="Genomic_DNA"/>
</dbReference>
<organism evidence="1 2">
    <name type="scientific">Trifolium medium</name>
    <dbReference type="NCBI Taxonomy" id="97028"/>
    <lineage>
        <taxon>Eukaryota</taxon>
        <taxon>Viridiplantae</taxon>
        <taxon>Streptophyta</taxon>
        <taxon>Embryophyta</taxon>
        <taxon>Tracheophyta</taxon>
        <taxon>Spermatophyta</taxon>
        <taxon>Magnoliopsida</taxon>
        <taxon>eudicotyledons</taxon>
        <taxon>Gunneridae</taxon>
        <taxon>Pentapetalae</taxon>
        <taxon>rosids</taxon>
        <taxon>fabids</taxon>
        <taxon>Fabales</taxon>
        <taxon>Fabaceae</taxon>
        <taxon>Papilionoideae</taxon>
        <taxon>50 kb inversion clade</taxon>
        <taxon>NPAAA clade</taxon>
        <taxon>Hologalegina</taxon>
        <taxon>IRL clade</taxon>
        <taxon>Trifolieae</taxon>
        <taxon>Trifolium</taxon>
    </lineage>
</organism>
<reference evidence="1 2" key="1">
    <citation type="journal article" date="2018" name="Front. Plant Sci.">
        <title>Red Clover (Trifolium pratense) and Zigzag Clover (T. medium) - A Picture of Genomic Similarities and Differences.</title>
        <authorList>
            <person name="Dluhosova J."/>
            <person name="Istvanek J."/>
            <person name="Nedelnik J."/>
            <person name="Repkova J."/>
        </authorList>
    </citation>
    <scope>NUCLEOTIDE SEQUENCE [LARGE SCALE GENOMIC DNA]</scope>
    <source>
        <strain evidence="2">cv. 10/8</strain>
        <tissue evidence="1">Leaf</tissue>
    </source>
</reference>
<sequence length="36" mass="4090">TQLDDRVVDSDYFPRVENKAFYIAAFPSGSIPELDN</sequence>
<comment type="caution">
    <text evidence="1">The sequence shown here is derived from an EMBL/GenBank/DDBJ whole genome shotgun (WGS) entry which is preliminary data.</text>
</comment>
<keyword evidence="2" id="KW-1185">Reference proteome</keyword>
<evidence type="ECO:0000313" key="1">
    <source>
        <dbReference type="EMBL" id="MCI65033.1"/>
    </source>
</evidence>
<protein>
    <submittedName>
        <fullName evidence="1">Uncharacterized protein</fullName>
    </submittedName>
</protein>
<name>A0A392TV44_9FABA</name>
<dbReference type="AlphaFoldDB" id="A0A392TV44"/>
<proteinExistence type="predicted"/>